<dbReference type="GO" id="GO:0003700">
    <property type="term" value="F:DNA-binding transcription factor activity"/>
    <property type="evidence" value="ECO:0007669"/>
    <property type="project" value="InterPro"/>
</dbReference>
<dbReference type="Proteomes" id="UP000069030">
    <property type="component" value="Chromosome"/>
</dbReference>
<accession>A0A0S7EME5</accession>
<dbReference type="AlphaFoldDB" id="A0A0S7EME5"/>
<dbReference type="RefSeq" id="WP_006259461.1">
    <property type="nucleotide sequence ID" value="NZ_BCMQ01000021.1"/>
</dbReference>
<dbReference type="PROSITE" id="PS00041">
    <property type="entry name" value="HTH_ARAC_FAMILY_1"/>
    <property type="match status" value="1"/>
</dbReference>
<dbReference type="InterPro" id="IPR018060">
    <property type="entry name" value="HTH_AraC"/>
</dbReference>
<dbReference type="PANTHER" id="PTHR47893">
    <property type="entry name" value="REGULATORY PROTEIN PCHR"/>
    <property type="match status" value="1"/>
</dbReference>
<dbReference type="GO" id="GO:0043565">
    <property type="term" value="F:sequence-specific DNA binding"/>
    <property type="evidence" value="ECO:0007669"/>
    <property type="project" value="InterPro"/>
</dbReference>
<gene>
    <name evidence="1" type="ORF">AS202_02230</name>
</gene>
<dbReference type="PANTHER" id="PTHR47893:SF1">
    <property type="entry name" value="REGULATORY PROTEIN PCHR"/>
    <property type="match status" value="1"/>
</dbReference>
<dbReference type="SMART" id="SM00342">
    <property type="entry name" value="HTH_ARAC"/>
    <property type="match status" value="1"/>
</dbReference>
<dbReference type="PROSITE" id="PS01124">
    <property type="entry name" value="HTH_ARAC_FAMILY_2"/>
    <property type="match status" value="1"/>
</dbReference>
<evidence type="ECO:0000313" key="2">
    <source>
        <dbReference type="Proteomes" id="UP000069030"/>
    </source>
</evidence>
<sequence length="322" mass="38007">MEMIIKDINTKEILLEKRYQTLCSETANLDKCKTIRIHNDIVENKVTEYYNQNSILIFGMMNIKKDISIEMYTDEPFYEMHFCINGRSAFNSTYNNVKFNKNQHNLYLQKELQGTFKQNENSNEYMEVLFPQDHVDSLINQYEGLIPPINKTNNQLFQNNALVNVEIKAVLTEIYNTNRTGVMKQLYLDVKSKELLLLQFEQYIRLNSNKDLTKISLSDKQKLAEAKEHIEQNYQAPLSLSELALEVGLNDYKLKKGFKEVYNTTIFGYVYQLRMEYAHKLLRNTTIPIKEIAHYCGYEHVQHFTSAFKRMYQTTPAKYREA</sequence>
<name>A0A0S7EME5_9FLAO</name>
<dbReference type="GeneID" id="66973674"/>
<proteinExistence type="predicted"/>
<dbReference type="InterPro" id="IPR053142">
    <property type="entry name" value="PchR_regulatory_protein"/>
</dbReference>
<dbReference type="KEGG" id="mod:AS202_02230"/>
<dbReference type="InterPro" id="IPR020449">
    <property type="entry name" value="Tscrpt_reg_AraC-type_HTH"/>
</dbReference>
<dbReference type="InterPro" id="IPR018062">
    <property type="entry name" value="HTH_AraC-typ_CS"/>
</dbReference>
<dbReference type="eggNOG" id="COG2207">
    <property type="taxonomic scope" value="Bacteria"/>
</dbReference>
<organism evidence="1 2">
    <name type="scientific">Myroides odoratimimus</name>
    <dbReference type="NCBI Taxonomy" id="76832"/>
    <lineage>
        <taxon>Bacteria</taxon>
        <taxon>Pseudomonadati</taxon>
        <taxon>Bacteroidota</taxon>
        <taxon>Flavobacteriia</taxon>
        <taxon>Flavobacteriales</taxon>
        <taxon>Flavobacteriaceae</taxon>
        <taxon>Myroides</taxon>
    </lineage>
</organism>
<evidence type="ECO:0000313" key="1">
    <source>
        <dbReference type="EMBL" id="ALU25044.1"/>
    </source>
</evidence>
<protein>
    <submittedName>
        <fullName evidence="1">Uncharacterized protein</fullName>
    </submittedName>
</protein>
<reference evidence="1 2" key="1">
    <citation type="journal article" date="2016" name="J. Zhejiang Univ. Sci. B">
        <title>Antibiotic resistance mechanisms of Myroides sp.</title>
        <authorList>
            <person name="Hu S."/>
            <person name="Yuan S."/>
            <person name="Qu H."/>
            <person name="Jiang T."/>
            <person name="Zhou Y."/>
            <person name="Wang M."/>
            <person name="Ming D."/>
        </authorList>
    </citation>
    <scope>NUCLEOTIDE SEQUENCE [LARGE SCALE GENOMIC DNA]</scope>
    <source>
        <strain evidence="1 2">PR63039</strain>
    </source>
</reference>
<dbReference type="PRINTS" id="PR00032">
    <property type="entry name" value="HTHARAC"/>
</dbReference>
<dbReference type="Pfam" id="PF12833">
    <property type="entry name" value="HTH_18"/>
    <property type="match status" value="1"/>
</dbReference>
<dbReference type="EMBL" id="CP013690">
    <property type="protein sequence ID" value="ALU25044.1"/>
    <property type="molecule type" value="Genomic_DNA"/>
</dbReference>
<dbReference type="Gene3D" id="1.10.10.60">
    <property type="entry name" value="Homeodomain-like"/>
    <property type="match status" value="2"/>
</dbReference>
<dbReference type="SUPFAM" id="SSF46689">
    <property type="entry name" value="Homeodomain-like"/>
    <property type="match status" value="2"/>
</dbReference>
<dbReference type="InterPro" id="IPR009057">
    <property type="entry name" value="Homeodomain-like_sf"/>
</dbReference>